<evidence type="ECO:0000256" key="5">
    <source>
        <dbReference type="ARBA" id="ARBA00022448"/>
    </source>
</evidence>
<evidence type="ECO:0000256" key="8">
    <source>
        <dbReference type="ARBA" id="ARBA00022692"/>
    </source>
</evidence>
<dbReference type="GO" id="GO:0017004">
    <property type="term" value="P:cytochrome complex assembly"/>
    <property type="evidence" value="ECO:0007669"/>
    <property type="project" value="UniProtKB-KW"/>
</dbReference>
<evidence type="ECO:0000256" key="4">
    <source>
        <dbReference type="ARBA" id="ARBA00016461"/>
    </source>
</evidence>
<keyword evidence="14" id="KW-1185">Reference proteome</keyword>
<feature type="transmembrane region" description="Helical" evidence="12">
    <location>
        <begin position="6"/>
        <end position="31"/>
    </location>
</feature>
<evidence type="ECO:0000256" key="2">
    <source>
        <dbReference type="ARBA" id="ARBA00004377"/>
    </source>
</evidence>
<keyword evidence="8 12" id="KW-0812">Transmembrane</keyword>
<proteinExistence type="inferred from homology"/>
<keyword evidence="7 12" id="KW-0997">Cell inner membrane</keyword>
<dbReference type="GO" id="GO:0015886">
    <property type="term" value="P:heme transport"/>
    <property type="evidence" value="ECO:0007669"/>
    <property type="project" value="InterPro"/>
</dbReference>
<evidence type="ECO:0000256" key="6">
    <source>
        <dbReference type="ARBA" id="ARBA00022475"/>
    </source>
</evidence>
<evidence type="ECO:0000256" key="3">
    <source>
        <dbReference type="ARBA" id="ARBA00008741"/>
    </source>
</evidence>
<dbReference type="EMBL" id="CP079194">
    <property type="protein sequence ID" value="QXT41419.1"/>
    <property type="molecule type" value="Genomic_DNA"/>
</dbReference>
<gene>
    <name evidence="13" type="primary">ccmD</name>
    <name evidence="13" type="ORF">KYE46_09125</name>
</gene>
<evidence type="ECO:0000256" key="11">
    <source>
        <dbReference type="ARBA" id="ARBA00023136"/>
    </source>
</evidence>
<evidence type="ECO:0000313" key="13">
    <source>
        <dbReference type="EMBL" id="QXT41419.1"/>
    </source>
</evidence>
<evidence type="ECO:0000256" key="1">
    <source>
        <dbReference type="ARBA" id="ARBA00002442"/>
    </source>
</evidence>
<keyword evidence="6 12" id="KW-1003">Cell membrane</keyword>
<evidence type="ECO:0000256" key="9">
    <source>
        <dbReference type="ARBA" id="ARBA00022748"/>
    </source>
</evidence>
<evidence type="ECO:0000313" key="14">
    <source>
        <dbReference type="Proteomes" id="UP000825009"/>
    </source>
</evidence>
<keyword evidence="9 12" id="KW-0201">Cytochrome c-type biogenesis</keyword>
<dbReference type="AlphaFoldDB" id="A0A8F6U0B7"/>
<evidence type="ECO:0000256" key="7">
    <source>
        <dbReference type="ARBA" id="ARBA00022519"/>
    </source>
</evidence>
<dbReference type="InterPro" id="IPR007078">
    <property type="entry name" value="Haem_export_protD_CcmD"/>
</dbReference>
<keyword evidence="10 12" id="KW-1133">Transmembrane helix</keyword>
<keyword evidence="11 12" id="KW-0472">Membrane</keyword>
<dbReference type="Proteomes" id="UP000825009">
    <property type="component" value="Chromosome"/>
</dbReference>
<dbReference type="GO" id="GO:0005886">
    <property type="term" value="C:plasma membrane"/>
    <property type="evidence" value="ECO:0007669"/>
    <property type="project" value="UniProtKB-SubCell"/>
</dbReference>
<accession>A0A8F6U0B7</accession>
<protein>
    <recommendedName>
        <fullName evidence="4 12">Heme exporter protein D</fullName>
    </recommendedName>
</protein>
<name>A0A8F6U0B7_9RHOB</name>
<dbReference type="KEGG" id="gce:KYE46_09125"/>
<sequence>MMVDLGQYTAVVLSAYAGTIVCLLALIFASVARSRRVARRLTEVEARRGKGAGKSPAEGSLT</sequence>
<reference evidence="13 14" key="1">
    <citation type="submission" date="2021-07" db="EMBL/GenBank/DDBJ databases">
        <title>A novel Jannaschia species isolated from marine dinoflagellate Ceratoperidinium margalefii.</title>
        <authorList>
            <person name="Jiang Y."/>
            <person name="Li Z."/>
        </authorList>
    </citation>
    <scope>NUCLEOTIDE SEQUENCE [LARGE SCALE GENOMIC DNA]</scope>
    <source>
        <strain evidence="13 14">J12C1-MA-4</strain>
    </source>
</reference>
<dbReference type="NCBIfam" id="TIGR03141">
    <property type="entry name" value="cytochro_ccmD"/>
    <property type="match status" value="1"/>
</dbReference>
<keyword evidence="5 12" id="KW-0813">Transport</keyword>
<comment type="subcellular location">
    <subcellularLocation>
        <location evidence="2 12">Cell inner membrane</location>
        <topology evidence="2 12">Single-pass membrane protein</topology>
    </subcellularLocation>
</comment>
<evidence type="ECO:0000256" key="10">
    <source>
        <dbReference type="ARBA" id="ARBA00022989"/>
    </source>
</evidence>
<comment type="function">
    <text evidence="1 12">Required for the export of heme to the periplasm for the biogenesis of c-type cytochromes.</text>
</comment>
<organism evidence="13 14">
    <name type="scientific">Gymnodinialimonas ceratoperidinii</name>
    <dbReference type="NCBI Taxonomy" id="2856823"/>
    <lineage>
        <taxon>Bacteria</taxon>
        <taxon>Pseudomonadati</taxon>
        <taxon>Pseudomonadota</taxon>
        <taxon>Alphaproteobacteria</taxon>
        <taxon>Rhodobacterales</taxon>
        <taxon>Paracoccaceae</taxon>
        <taxon>Gymnodinialimonas</taxon>
    </lineage>
</organism>
<evidence type="ECO:0000256" key="12">
    <source>
        <dbReference type="RuleBase" id="RU363101"/>
    </source>
</evidence>
<comment type="similarity">
    <text evidence="3 12">Belongs to the CcmD/CycX/HelD family.</text>
</comment>
<dbReference type="Pfam" id="PF04995">
    <property type="entry name" value="CcmD"/>
    <property type="match status" value="1"/>
</dbReference>